<dbReference type="EMBL" id="PZJJ01000041">
    <property type="protein sequence ID" value="PTL37612.1"/>
    <property type="molecule type" value="Genomic_DNA"/>
</dbReference>
<dbReference type="InterPro" id="IPR005361">
    <property type="entry name" value="UPF0158"/>
</dbReference>
<sequence length="150" mass="17859">MVKVKLQDIIEEMSFQFDEWCSFLHLDTGEVIGMHEDLLMQAEENGPESEDGEEDLTTAWDIFINTEKYAALPDRFEINEYSMMEDFCLLQEGENKEKLLYAIRGGGAFRRFKDLVLALGIEQEWYDYRDSRYRQVAIRFCERHNMPYEE</sequence>
<evidence type="ECO:0000313" key="2">
    <source>
        <dbReference type="Proteomes" id="UP000240509"/>
    </source>
</evidence>
<dbReference type="AlphaFoldDB" id="A0A2T4U2I2"/>
<evidence type="ECO:0000313" key="1">
    <source>
        <dbReference type="EMBL" id="PTL37612.1"/>
    </source>
</evidence>
<comment type="caution">
    <text evidence="1">The sequence shown here is derived from an EMBL/GenBank/DDBJ whole genome shotgun (WGS) entry which is preliminary data.</text>
</comment>
<name>A0A2T4U2I2_9BACI</name>
<reference evidence="1 2" key="1">
    <citation type="submission" date="2018-03" db="EMBL/GenBank/DDBJ databases">
        <title>Alkalicoccus saliphilus sp. nov., isolated from a mineral pool.</title>
        <authorList>
            <person name="Zhao B."/>
        </authorList>
    </citation>
    <scope>NUCLEOTIDE SEQUENCE [LARGE SCALE GENOMIC DNA]</scope>
    <source>
        <strain evidence="1 2">6AG</strain>
    </source>
</reference>
<proteinExistence type="predicted"/>
<dbReference type="Proteomes" id="UP000240509">
    <property type="component" value="Unassembled WGS sequence"/>
</dbReference>
<dbReference type="Pfam" id="PF03682">
    <property type="entry name" value="UPF0158"/>
    <property type="match status" value="1"/>
</dbReference>
<gene>
    <name evidence="1" type="ORF">C6Y45_15675</name>
</gene>
<accession>A0A2T4U2I2</accession>
<keyword evidence="2" id="KW-1185">Reference proteome</keyword>
<dbReference type="OrthoDB" id="48384at2"/>
<protein>
    <submittedName>
        <fullName evidence="1">Uncharacterized protein</fullName>
    </submittedName>
</protein>
<dbReference type="RefSeq" id="WP_107586163.1">
    <property type="nucleotide sequence ID" value="NZ_PZJJ01000041.1"/>
</dbReference>
<organism evidence="1 2">
    <name type="scientific">Alkalicoccus saliphilus</name>
    <dbReference type="NCBI Taxonomy" id="200989"/>
    <lineage>
        <taxon>Bacteria</taxon>
        <taxon>Bacillati</taxon>
        <taxon>Bacillota</taxon>
        <taxon>Bacilli</taxon>
        <taxon>Bacillales</taxon>
        <taxon>Bacillaceae</taxon>
        <taxon>Alkalicoccus</taxon>
    </lineage>
</organism>